<dbReference type="Gene3D" id="1.10.1200.20">
    <property type="entry name" value="Colicin E immunity protein"/>
    <property type="match status" value="1"/>
</dbReference>
<proteinExistence type="predicted"/>
<evidence type="ECO:0000313" key="2">
    <source>
        <dbReference type="Proteomes" id="UP000570474"/>
    </source>
</evidence>
<accession>A0A847RY85</accession>
<name>A0A847RY85_9BACT</name>
<sequence length="65" mass="7530">MTREELVELVKKISVAAGTEEEIGNMLDLLEKHVPDPNVCDYIYWEDLTPEEVVNKALKYKPIRL</sequence>
<dbReference type="Proteomes" id="UP000570474">
    <property type="component" value="Unassembled WGS sequence"/>
</dbReference>
<reference evidence="1 2" key="1">
    <citation type="submission" date="2020-04" db="EMBL/GenBank/DDBJ databases">
        <authorList>
            <person name="Yin C."/>
        </authorList>
    </citation>
    <scope>NUCLEOTIDE SEQUENCE [LARGE SCALE GENOMIC DNA]</scope>
    <source>
        <strain evidence="1 2">Ae27</strain>
    </source>
</reference>
<organism evidence="1 2">
    <name type="scientific">Chitinophaga varians</name>
    <dbReference type="NCBI Taxonomy" id="2202339"/>
    <lineage>
        <taxon>Bacteria</taxon>
        <taxon>Pseudomonadati</taxon>
        <taxon>Bacteroidota</taxon>
        <taxon>Chitinophagia</taxon>
        <taxon>Chitinophagales</taxon>
        <taxon>Chitinophagaceae</taxon>
        <taxon>Chitinophaga</taxon>
    </lineage>
</organism>
<dbReference type="RefSeq" id="WP_168871615.1">
    <property type="nucleotide sequence ID" value="NZ_JABAIA010000002.1"/>
</dbReference>
<evidence type="ECO:0008006" key="3">
    <source>
        <dbReference type="Google" id="ProtNLM"/>
    </source>
</evidence>
<keyword evidence="2" id="KW-1185">Reference proteome</keyword>
<evidence type="ECO:0000313" key="1">
    <source>
        <dbReference type="EMBL" id="NLR65617.1"/>
    </source>
</evidence>
<comment type="caution">
    <text evidence="1">The sequence shown here is derived from an EMBL/GenBank/DDBJ whole genome shotgun (WGS) entry which is preliminary data.</text>
</comment>
<dbReference type="InterPro" id="IPR035900">
    <property type="entry name" value="Colicin_E_sf"/>
</dbReference>
<dbReference type="AlphaFoldDB" id="A0A847RY85"/>
<gene>
    <name evidence="1" type="ORF">HGH92_14980</name>
</gene>
<protein>
    <recommendedName>
        <fullName evidence="3">Bacteriocin immunity protein</fullName>
    </recommendedName>
</protein>
<dbReference type="EMBL" id="JABAIA010000002">
    <property type="protein sequence ID" value="NLR65617.1"/>
    <property type="molecule type" value="Genomic_DNA"/>
</dbReference>